<sequence length="81" mass="8973">MADWGPVVIAVVLFVVLSPELLFQLPGRGRIVVFGNMKTSANISILLHTIIFFALITIFLIPVGIYSYLHRMIVLIICGCN</sequence>
<dbReference type="EMBL" id="CM004399">
    <property type="protein sequence ID" value="OAY32330.1"/>
    <property type="molecule type" value="Genomic_DNA"/>
</dbReference>
<accession>A0A2C9UMZ6</accession>
<dbReference type="AlphaFoldDB" id="A0A2C9UMZ6"/>
<protein>
    <submittedName>
        <fullName evidence="2">Uncharacterized protein</fullName>
    </submittedName>
</protein>
<dbReference type="PANTHER" id="PTHR33128:SF9">
    <property type="entry name" value="PROTEIN, PUTATIVE-RELATED"/>
    <property type="match status" value="1"/>
</dbReference>
<evidence type="ECO:0000313" key="2">
    <source>
        <dbReference type="EMBL" id="OAY32330.1"/>
    </source>
</evidence>
<evidence type="ECO:0000256" key="1">
    <source>
        <dbReference type="SAM" id="Phobius"/>
    </source>
</evidence>
<reference evidence="2" key="1">
    <citation type="submission" date="2016-02" db="EMBL/GenBank/DDBJ databases">
        <title>WGS assembly of Manihot esculenta.</title>
        <authorList>
            <person name="Bredeson J.V."/>
            <person name="Prochnik S.E."/>
            <person name="Lyons J.B."/>
            <person name="Schmutz J."/>
            <person name="Grimwood J."/>
            <person name="Vrebalov J."/>
            <person name="Bart R.S."/>
            <person name="Amuge T."/>
            <person name="Ferguson M.E."/>
            <person name="Green R."/>
            <person name="Putnam N."/>
            <person name="Stites J."/>
            <person name="Rounsley S."/>
            <person name="Rokhsar D.S."/>
        </authorList>
    </citation>
    <scope>NUCLEOTIDE SEQUENCE [LARGE SCALE GENOMIC DNA]</scope>
    <source>
        <tissue evidence="2">Leaf</tissue>
    </source>
</reference>
<proteinExistence type="predicted"/>
<keyword evidence="1" id="KW-0472">Membrane</keyword>
<keyword evidence="1" id="KW-0812">Transmembrane</keyword>
<feature type="transmembrane region" description="Helical" evidence="1">
    <location>
        <begin position="6"/>
        <end position="25"/>
    </location>
</feature>
<keyword evidence="1" id="KW-1133">Transmembrane helix</keyword>
<organism evidence="2">
    <name type="scientific">Manihot esculenta</name>
    <name type="common">Cassava</name>
    <name type="synonym">Jatropha manihot</name>
    <dbReference type="NCBI Taxonomy" id="3983"/>
    <lineage>
        <taxon>Eukaryota</taxon>
        <taxon>Viridiplantae</taxon>
        <taxon>Streptophyta</taxon>
        <taxon>Embryophyta</taxon>
        <taxon>Tracheophyta</taxon>
        <taxon>Spermatophyta</taxon>
        <taxon>Magnoliopsida</taxon>
        <taxon>eudicotyledons</taxon>
        <taxon>Gunneridae</taxon>
        <taxon>Pentapetalae</taxon>
        <taxon>rosids</taxon>
        <taxon>fabids</taxon>
        <taxon>Malpighiales</taxon>
        <taxon>Euphorbiaceae</taxon>
        <taxon>Crotonoideae</taxon>
        <taxon>Manihoteae</taxon>
        <taxon>Manihot</taxon>
    </lineage>
</organism>
<feature type="transmembrane region" description="Helical" evidence="1">
    <location>
        <begin position="45"/>
        <end position="69"/>
    </location>
</feature>
<dbReference type="PANTHER" id="PTHR33128">
    <property type="entry name" value="OS05G0103400 PROTEIN"/>
    <property type="match status" value="1"/>
</dbReference>
<name>A0A2C9UMZ6_MANES</name>
<gene>
    <name evidence="2" type="ORF">MANES_13G010000</name>
</gene>
<dbReference type="Pfam" id="PF11820">
    <property type="entry name" value="DUF3339"/>
    <property type="match status" value="1"/>
</dbReference>
<dbReference type="STRING" id="3983.A0A2C9UMZ6"/>
<dbReference type="InterPro" id="IPR021775">
    <property type="entry name" value="DUF3339"/>
</dbReference>